<protein>
    <recommendedName>
        <fullName evidence="3">Retrotransposon Copia-like N-terminal domain-containing protein</fullName>
    </recommendedName>
</protein>
<comment type="caution">
    <text evidence="1">The sequence shown here is derived from an EMBL/GenBank/DDBJ whole genome shotgun (WGS) entry which is preliminary data.</text>
</comment>
<dbReference type="EMBL" id="MCFG01000387">
    <property type="protein sequence ID" value="ORX73467.1"/>
    <property type="molecule type" value="Genomic_DNA"/>
</dbReference>
<reference evidence="1 2" key="2">
    <citation type="submission" date="2016-08" db="EMBL/GenBank/DDBJ databases">
        <title>Pervasive Adenine N6-methylation of Active Genes in Fungi.</title>
        <authorList>
            <consortium name="DOE Joint Genome Institute"/>
            <person name="Mondo S.J."/>
            <person name="Dannebaum R.O."/>
            <person name="Kuo R.C."/>
            <person name="Labutti K."/>
            <person name="Haridas S."/>
            <person name="Kuo A."/>
            <person name="Salamov A."/>
            <person name="Ahrendt S.R."/>
            <person name="Lipzen A."/>
            <person name="Sullivan W."/>
            <person name="Andreopoulos W.B."/>
            <person name="Clum A."/>
            <person name="Lindquist E."/>
            <person name="Daum C."/>
            <person name="Ramamoorthy G.K."/>
            <person name="Gryganskyi A."/>
            <person name="Culley D."/>
            <person name="Magnuson J.K."/>
            <person name="James T.Y."/>
            <person name="O'Malley M.A."/>
            <person name="Stajich J.E."/>
            <person name="Spatafora J.W."/>
            <person name="Visel A."/>
            <person name="Grigoriev I.V."/>
        </authorList>
    </citation>
    <scope>NUCLEOTIDE SEQUENCE [LARGE SCALE GENOMIC DNA]</scope>
    <source>
        <strain evidence="1 2">S4</strain>
    </source>
</reference>
<organism evidence="1 2">
    <name type="scientific">Anaeromyces robustus</name>
    <dbReference type="NCBI Taxonomy" id="1754192"/>
    <lineage>
        <taxon>Eukaryota</taxon>
        <taxon>Fungi</taxon>
        <taxon>Fungi incertae sedis</taxon>
        <taxon>Chytridiomycota</taxon>
        <taxon>Chytridiomycota incertae sedis</taxon>
        <taxon>Neocallimastigomycetes</taxon>
        <taxon>Neocallimastigales</taxon>
        <taxon>Neocallimastigaceae</taxon>
        <taxon>Anaeromyces</taxon>
    </lineage>
</organism>
<name>A0A1Y1WIV3_9FUNG</name>
<proteinExistence type="predicted"/>
<reference evidence="1 2" key="1">
    <citation type="submission" date="2016-08" db="EMBL/GenBank/DDBJ databases">
        <title>A Parts List for Fungal Cellulosomes Revealed by Comparative Genomics.</title>
        <authorList>
            <consortium name="DOE Joint Genome Institute"/>
            <person name="Haitjema C.H."/>
            <person name="Gilmore S.P."/>
            <person name="Henske J.K."/>
            <person name="Solomon K.V."/>
            <person name="De Groot R."/>
            <person name="Kuo A."/>
            <person name="Mondo S.J."/>
            <person name="Salamov A.A."/>
            <person name="Labutti K."/>
            <person name="Zhao Z."/>
            <person name="Chiniquy J."/>
            <person name="Barry K."/>
            <person name="Brewer H.M."/>
            <person name="Purvine S.O."/>
            <person name="Wright A.T."/>
            <person name="Boxma B."/>
            <person name="Van Alen T."/>
            <person name="Hackstein J.H."/>
            <person name="Baker S.E."/>
            <person name="Grigoriev I.V."/>
            <person name="O'Malley M.A."/>
        </authorList>
    </citation>
    <scope>NUCLEOTIDE SEQUENCE [LARGE SCALE GENOMIC DNA]</scope>
    <source>
        <strain evidence="1 2">S4</strain>
    </source>
</reference>
<dbReference type="Proteomes" id="UP000193944">
    <property type="component" value="Unassembled WGS sequence"/>
</dbReference>
<dbReference type="AlphaFoldDB" id="A0A1Y1WIV3"/>
<gene>
    <name evidence="1" type="ORF">BCR32DRAFT_285628</name>
</gene>
<evidence type="ECO:0000313" key="2">
    <source>
        <dbReference type="Proteomes" id="UP000193944"/>
    </source>
</evidence>
<evidence type="ECO:0008006" key="3">
    <source>
        <dbReference type="Google" id="ProtNLM"/>
    </source>
</evidence>
<dbReference type="STRING" id="1754192.A0A1Y1WIV3"/>
<accession>A0A1Y1WIV3</accession>
<keyword evidence="2" id="KW-1185">Reference proteome</keyword>
<dbReference type="OrthoDB" id="2148728at2759"/>
<evidence type="ECO:0000313" key="1">
    <source>
        <dbReference type="EMBL" id="ORX73467.1"/>
    </source>
</evidence>
<sequence>MPRPRNQNHTINIEEDNSTKGITFNYSESFNRIVELSTDNYTEWRTNIMYLLCINNLDRYVTEEKVVKLRKRDIKENLNQYTQDKFDESLVYEKSTSEDDIKK</sequence>